<dbReference type="EMBL" id="ML994667">
    <property type="protein sequence ID" value="KAF2179451.1"/>
    <property type="molecule type" value="Genomic_DNA"/>
</dbReference>
<keyword evidence="3" id="KW-1185">Reference proteome</keyword>
<name>A0A6A6DJ08_9PEZI</name>
<accession>A0A6A6DJ08</accession>
<dbReference type="Proteomes" id="UP000800200">
    <property type="component" value="Unassembled WGS sequence"/>
</dbReference>
<dbReference type="CDD" id="cd00093">
    <property type="entry name" value="HTH_XRE"/>
    <property type="match status" value="1"/>
</dbReference>
<dbReference type="OrthoDB" id="5405453at2759"/>
<organism evidence="2 3">
    <name type="scientific">Zopfia rhizophila CBS 207.26</name>
    <dbReference type="NCBI Taxonomy" id="1314779"/>
    <lineage>
        <taxon>Eukaryota</taxon>
        <taxon>Fungi</taxon>
        <taxon>Dikarya</taxon>
        <taxon>Ascomycota</taxon>
        <taxon>Pezizomycotina</taxon>
        <taxon>Dothideomycetes</taxon>
        <taxon>Dothideomycetes incertae sedis</taxon>
        <taxon>Zopfiaceae</taxon>
        <taxon>Zopfia</taxon>
    </lineage>
</organism>
<reference evidence="2" key="1">
    <citation type="journal article" date="2020" name="Stud. Mycol.">
        <title>101 Dothideomycetes genomes: a test case for predicting lifestyles and emergence of pathogens.</title>
        <authorList>
            <person name="Haridas S."/>
            <person name="Albert R."/>
            <person name="Binder M."/>
            <person name="Bloem J."/>
            <person name="Labutti K."/>
            <person name="Salamov A."/>
            <person name="Andreopoulos B."/>
            <person name="Baker S."/>
            <person name="Barry K."/>
            <person name="Bills G."/>
            <person name="Bluhm B."/>
            <person name="Cannon C."/>
            <person name="Castanera R."/>
            <person name="Culley D."/>
            <person name="Daum C."/>
            <person name="Ezra D."/>
            <person name="Gonzalez J."/>
            <person name="Henrissat B."/>
            <person name="Kuo A."/>
            <person name="Liang C."/>
            <person name="Lipzen A."/>
            <person name="Lutzoni F."/>
            <person name="Magnuson J."/>
            <person name="Mondo S."/>
            <person name="Nolan M."/>
            <person name="Ohm R."/>
            <person name="Pangilinan J."/>
            <person name="Park H.-J."/>
            <person name="Ramirez L."/>
            <person name="Alfaro M."/>
            <person name="Sun H."/>
            <person name="Tritt A."/>
            <person name="Yoshinaga Y."/>
            <person name="Zwiers L.-H."/>
            <person name="Turgeon B."/>
            <person name="Goodwin S."/>
            <person name="Spatafora J."/>
            <person name="Crous P."/>
            <person name="Grigoriev I."/>
        </authorList>
    </citation>
    <scope>NUCLEOTIDE SEQUENCE</scope>
    <source>
        <strain evidence="2">CBS 207.26</strain>
    </source>
</reference>
<evidence type="ECO:0008006" key="4">
    <source>
        <dbReference type="Google" id="ProtNLM"/>
    </source>
</evidence>
<gene>
    <name evidence="2" type="ORF">K469DRAFT_641349</name>
</gene>
<evidence type="ECO:0000256" key="1">
    <source>
        <dbReference type="SAM" id="MobiDB-lite"/>
    </source>
</evidence>
<dbReference type="InterPro" id="IPR001387">
    <property type="entry name" value="Cro/C1-type_HTH"/>
</dbReference>
<evidence type="ECO:0000313" key="2">
    <source>
        <dbReference type="EMBL" id="KAF2179451.1"/>
    </source>
</evidence>
<dbReference type="AlphaFoldDB" id="A0A6A6DJ08"/>
<feature type="region of interest" description="Disordered" evidence="1">
    <location>
        <begin position="1"/>
        <end position="38"/>
    </location>
</feature>
<proteinExistence type="predicted"/>
<protein>
    <recommendedName>
        <fullName evidence="4">Transposase Tc1-like domain-containing protein</fullName>
    </recommendedName>
</protein>
<sequence length="121" mass="13629">MCMARASNVREHLTSPQHQLTGDERTTHPNPSPGGLSISQIVDRVGVSRSTIREVIHGPTAPTKPRGCRPILDTYTRRRLVLYTTSNTRQRRKSWRRVAQELGITVSSETLAAAFHKMGYY</sequence>
<evidence type="ECO:0000313" key="3">
    <source>
        <dbReference type="Proteomes" id="UP000800200"/>
    </source>
</evidence>